<dbReference type="PANTHER" id="PTHR35272">
    <property type="entry name" value="THIOL:DISULFIDE INTERCHANGE PROTEIN DSBC-RELATED"/>
    <property type="match status" value="1"/>
</dbReference>
<dbReference type="Pfam" id="PF13098">
    <property type="entry name" value="Thioredoxin_2"/>
    <property type="match status" value="1"/>
</dbReference>
<dbReference type="InterPro" id="IPR036249">
    <property type="entry name" value="Thioredoxin-like_sf"/>
</dbReference>
<dbReference type="RefSeq" id="WP_022970152.1">
    <property type="nucleotide sequence ID" value="NZ_ATVD01000005.1"/>
</dbReference>
<comment type="similarity">
    <text evidence="2 7">Belongs to the thioredoxin family. DsbC subfamily.</text>
</comment>
<dbReference type="eggNOG" id="COG1651">
    <property type="taxonomic scope" value="Bacteria"/>
</dbReference>
<dbReference type="Gene3D" id="3.40.30.10">
    <property type="entry name" value="Glutaredoxin"/>
    <property type="match status" value="1"/>
</dbReference>
<evidence type="ECO:0000259" key="8">
    <source>
        <dbReference type="Pfam" id="PF10411"/>
    </source>
</evidence>
<dbReference type="AlphaFoldDB" id="A0A091BFN2"/>
<evidence type="ECO:0000313" key="10">
    <source>
        <dbReference type="EMBL" id="KFN43195.1"/>
    </source>
</evidence>
<dbReference type="STRING" id="1121015.GCA_000420545_02546"/>
<proteinExistence type="inferred from homology"/>
<keyword evidence="3 7" id="KW-0732">Signal</keyword>
<dbReference type="SUPFAM" id="SSF52833">
    <property type="entry name" value="Thioredoxin-like"/>
    <property type="match status" value="1"/>
</dbReference>
<name>A0A091BFN2_9GAMM</name>
<dbReference type="GO" id="GO:0042597">
    <property type="term" value="C:periplasmic space"/>
    <property type="evidence" value="ECO:0007669"/>
    <property type="project" value="UniProtKB-SubCell"/>
</dbReference>
<dbReference type="InterPro" id="IPR009094">
    <property type="entry name" value="DiS-bond_isomerase_DsbC/G_N_sf"/>
</dbReference>
<dbReference type="InterPro" id="IPR018950">
    <property type="entry name" value="DiS-bond_isomerase_DsbC/G_N"/>
</dbReference>
<feature type="domain" description="Thioredoxin-like fold" evidence="9">
    <location>
        <begin position="135"/>
        <end position="255"/>
    </location>
</feature>
<comment type="caution">
    <text evidence="10">The sequence shown here is derived from an EMBL/GenBank/DDBJ whole genome shotgun (WGS) entry which is preliminary data.</text>
</comment>
<organism evidence="10 11">
    <name type="scientific">Arenimonas oryziterrae DSM 21050 = YC6267</name>
    <dbReference type="NCBI Taxonomy" id="1121015"/>
    <lineage>
        <taxon>Bacteria</taxon>
        <taxon>Pseudomonadati</taxon>
        <taxon>Pseudomonadota</taxon>
        <taxon>Gammaproteobacteria</taxon>
        <taxon>Lysobacterales</taxon>
        <taxon>Lysobacteraceae</taxon>
        <taxon>Arenimonas</taxon>
    </lineage>
</organism>
<dbReference type="EMBL" id="AVCI01000006">
    <property type="protein sequence ID" value="KFN43195.1"/>
    <property type="molecule type" value="Genomic_DNA"/>
</dbReference>
<dbReference type="InterPro" id="IPR051470">
    <property type="entry name" value="Thiol:disulfide_interchange"/>
</dbReference>
<evidence type="ECO:0000256" key="3">
    <source>
        <dbReference type="ARBA" id="ARBA00022729"/>
    </source>
</evidence>
<accession>A0A091BFN2</accession>
<keyword evidence="6 7" id="KW-0676">Redox-active center</keyword>
<dbReference type="CDD" id="cd03020">
    <property type="entry name" value="DsbA_DsbC_DsbG"/>
    <property type="match status" value="1"/>
</dbReference>
<dbReference type="InterPro" id="IPR033954">
    <property type="entry name" value="DiS-bond_Isoase_DsbC/G"/>
</dbReference>
<evidence type="ECO:0000256" key="2">
    <source>
        <dbReference type="ARBA" id="ARBA00009813"/>
    </source>
</evidence>
<evidence type="ECO:0000256" key="5">
    <source>
        <dbReference type="ARBA" id="ARBA00023157"/>
    </source>
</evidence>
<reference evidence="10 11" key="1">
    <citation type="submission" date="2013-09" db="EMBL/GenBank/DDBJ databases">
        <title>Genome sequencing of Arenimonas oryziterrae.</title>
        <authorList>
            <person name="Chen F."/>
            <person name="Wang G."/>
        </authorList>
    </citation>
    <scope>NUCLEOTIDE SEQUENCE [LARGE SCALE GENOMIC DNA]</scope>
    <source>
        <strain evidence="10 11">YC6267</strain>
    </source>
</reference>
<evidence type="ECO:0000313" key="11">
    <source>
        <dbReference type="Proteomes" id="UP000029385"/>
    </source>
</evidence>
<comment type="subcellular location">
    <subcellularLocation>
        <location evidence="1 7">Periplasm</location>
    </subcellularLocation>
</comment>
<evidence type="ECO:0000256" key="6">
    <source>
        <dbReference type="ARBA" id="ARBA00023284"/>
    </source>
</evidence>
<sequence length="274" mass="29210">MKSKLPFAAVAIVLASVGVLAVAQTRVAAPAKPTVAAPAPAPAQSEEVFIRNAVAKAIPGVTIDSVRPSVIPGYREVAIGSRVVYVSADGKYLMQGSLIQLDTRSNLTNASEAVLRRNMLAAVGKERRIIFAPPNPKYRVTVFTDIDCGYCRKLHSQMADYNKEGIAVEYLFFPRAGIGSESYDKAVNVWCAADRRKAMTDAKLDRPVASKQCANPISDDYRLARRVGVDGTPAVYAADGSQVGGYLSPEEMLASLERLTVQAKPAVAAAAPAK</sequence>
<dbReference type="Proteomes" id="UP000029385">
    <property type="component" value="Unassembled WGS sequence"/>
</dbReference>
<evidence type="ECO:0000256" key="1">
    <source>
        <dbReference type="ARBA" id="ARBA00004418"/>
    </source>
</evidence>
<dbReference type="InterPro" id="IPR012336">
    <property type="entry name" value="Thioredoxin-like_fold"/>
</dbReference>
<evidence type="ECO:0000256" key="4">
    <source>
        <dbReference type="ARBA" id="ARBA00022764"/>
    </source>
</evidence>
<feature type="signal peptide" evidence="7">
    <location>
        <begin position="1"/>
        <end position="23"/>
    </location>
</feature>
<comment type="function">
    <text evidence="7">Required for disulfide bond formation in some periplasmic proteins. Acts by transferring its disulfide bond to other proteins and is reduced in the process.</text>
</comment>
<feature type="chain" id="PRO_5010008316" description="Thiol:disulfide interchange protein" evidence="7">
    <location>
        <begin position="24"/>
        <end position="274"/>
    </location>
</feature>
<evidence type="ECO:0000259" key="9">
    <source>
        <dbReference type="Pfam" id="PF13098"/>
    </source>
</evidence>
<protein>
    <recommendedName>
        <fullName evidence="7">Thiol:disulfide interchange protein</fullName>
    </recommendedName>
</protein>
<gene>
    <name evidence="10" type="ORF">N789_11575</name>
</gene>
<keyword evidence="11" id="KW-1185">Reference proteome</keyword>
<dbReference type="PANTHER" id="PTHR35272:SF3">
    <property type="entry name" value="THIOL:DISULFIDE INTERCHANGE PROTEIN DSBC"/>
    <property type="match status" value="1"/>
</dbReference>
<dbReference type="Pfam" id="PF10411">
    <property type="entry name" value="DsbC_N"/>
    <property type="match status" value="1"/>
</dbReference>
<evidence type="ECO:0000256" key="7">
    <source>
        <dbReference type="RuleBase" id="RU364038"/>
    </source>
</evidence>
<dbReference type="SUPFAM" id="SSF54423">
    <property type="entry name" value="DsbC/DsbG N-terminal domain-like"/>
    <property type="match status" value="1"/>
</dbReference>
<feature type="domain" description="Disulphide bond isomerase DsbC/G N-terminal" evidence="8">
    <location>
        <begin position="42"/>
        <end position="109"/>
    </location>
</feature>
<dbReference type="Gene3D" id="3.10.450.70">
    <property type="entry name" value="Disulphide bond isomerase, DsbC/G, N-terminal"/>
    <property type="match status" value="1"/>
</dbReference>
<dbReference type="PATRIC" id="fig|1121015.4.peg.1793"/>
<keyword evidence="4 7" id="KW-0574">Periplasm</keyword>
<keyword evidence="5" id="KW-1015">Disulfide bond</keyword>
<dbReference type="OrthoDB" id="12976at2"/>